<evidence type="ECO:0000256" key="3">
    <source>
        <dbReference type="SAM" id="Coils"/>
    </source>
</evidence>
<feature type="region of interest" description="Disordered" evidence="4">
    <location>
        <begin position="1"/>
        <end position="22"/>
    </location>
</feature>
<comment type="similarity">
    <text evidence="1">Belongs to the metallo-dependent hydrolases superfamily. NagA family.</text>
</comment>
<dbReference type="Pfam" id="PF07969">
    <property type="entry name" value="Amidohydro_3"/>
    <property type="match status" value="1"/>
</dbReference>
<evidence type="ECO:0000313" key="7">
    <source>
        <dbReference type="Proteomes" id="UP000440224"/>
    </source>
</evidence>
<feature type="domain" description="Amidohydrolase 3" evidence="5">
    <location>
        <begin position="230"/>
        <end position="297"/>
    </location>
</feature>
<feature type="region of interest" description="Disordered" evidence="4">
    <location>
        <begin position="94"/>
        <end position="116"/>
    </location>
</feature>
<gene>
    <name evidence="6" type="ORF">GF068_19895</name>
</gene>
<feature type="region of interest" description="Disordered" evidence="4">
    <location>
        <begin position="302"/>
        <end position="327"/>
    </location>
</feature>
<evidence type="ECO:0000256" key="4">
    <source>
        <dbReference type="SAM" id="MobiDB-lite"/>
    </source>
</evidence>
<dbReference type="Proteomes" id="UP000440224">
    <property type="component" value="Unassembled WGS sequence"/>
</dbReference>
<evidence type="ECO:0000313" key="6">
    <source>
        <dbReference type="EMBL" id="MRG94164.1"/>
    </source>
</evidence>
<dbReference type="InterPro" id="IPR013108">
    <property type="entry name" value="Amidohydro_3"/>
</dbReference>
<keyword evidence="2 6" id="KW-0378">Hydrolase</keyword>
<dbReference type="SUPFAM" id="SSF51556">
    <property type="entry name" value="Metallo-dependent hydrolases"/>
    <property type="match status" value="1"/>
</dbReference>
<name>A0A6N7PVR2_9BACT</name>
<feature type="coiled-coil region" evidence="3">
    <location>
        <begin position="52"/>
        <end position="79"/>
    </location>
</feature>
<keyword evidence="3" id="KW-0175">Coiled coil</keyword>
<reference evidence="6 7" key="1">
    <citation type="submission" date="2019-10" db="EMBL/GenBank/DDBJ databases">
        <title>A soil myxobacterium in the family Polyangiaceae.</title>
        <authorList>
            <person name="Li Y."/>
            <person name="Wang J."/>
        </authorList>
    </citation>
    <scope>NUCLEOTIDE SEQUENCE [LARGE SCALE GENOMIC DNA]</scope>
    <source>
        <strain evidence="6 7">DSM 14734</strain>
    </source>
</reference>
<organism evidence="6 7">
    <name type="scientific">Polyangium spumosum</name>
    <dbReference type="NCBI Taxonomy" id="889282"/>
    <lineage>
        <taxon>Bacteria</taxon>
        <taxon>Pseudomonadati</taxon>
        <taxon>Myxococcota</taxon>
        <taxon>Polyangia</taxon>
        <taxon>Polyangiales</taxon>
        <taxon>Polyangiaceae</taxon>
        <taxon>Polyangium</taxon>
    </lineage>
</organism>
<dbReference type="OrthoDB" id="9796020at2"/>
<keyword evidence="7" id="KW-1185">Reference proteome</keyword>
<protein>
    <submittedName>
        <fullName evidence="6">Amidohydrolase family protein</fullName>
    </submittedName>
</protein>
<dbReference type="PANTHER" id="PTHR11113:SF14">
    <property type="entry name" value="N-ACETYLGLUCOSAMINE-6-PHOSPHATE DEACETYLASE"/>
    <property type="match status" value="1"/>
</dbReference>
<evidence type="ECO:0000259" key="5">
    <source>
        <dbReference type="Pfam" id="PF07969"/>
    </source>
</evidence>
<dbReference type="Gene3D" id="2.30.40.10">
    <property type="entry name" value="Urease, subunit C, domain 1"/>
    <property type="match status" value="1"/>
</dbReference>
<dbReference type="Gene3D" id="3.20.20.140">
    <property type="entry name" value="Metal-dependent hydrolases"/>
    <property type="match status" value="1"/>
</dbReference>
<dbReference type="EMBL" id="WJIE01000005">
    <property type="protein sequence ID" value="MRG94164.1"/>
    <property type="molecule type" value="Genomic_DNA"/>
</dbReference>
<sequence>MACGENPKRTYGMARKSMPGTRMGNLAMQRKAFLEAKKHEEDWQRYRVAEANRVAEDQKKRAAHEAEALSRKKQQAQCADDPYLAACAEWQKGWDKPLDPPKPSEPGAPPPRDPAKETLIGALRGKVLVHVHCYRADDMLAMLALADEVGFEVKSFHHALEAYKIRDILAQKRVSVSTWADWWGFKMEAYDGIPENVALVHESGGIPIVHTDSPEGIQRMNQEASKALASGRRAGMRLTDEDAIRWLTANPAWALGIEKRVGTLEVGKDADVVLWDHHPFSVYASAEQVWIDGATVYEKGKKRPPWSDFELGQPTGRPTTLLPGGAP</sequence>
<accession>A0A6N7PVR2</accession>
<comment type="caution">
    <text evidence="6">The sequence shown here is derived from an EMBL/GenBank/DDBJ whole genome shotgun (WGS) entry which is preliminary data.</text>
</comment>
<feature type="compositionally biased region" description="Pro residues" evidence="4">
    <location>
        <begin position="100"/>
        <end position="112"/>
    </location>
</feature>
<dbReference type="InterPro" id="IPR011059">
    <property type="entry name" value="Metal-dep_hydrolase_composite"/>
</dbReference>
<dbReference type="SUPFAM" id="SSF51338">
    <property type="entry name" value="Composite domain of metallo-dependent hydrolases"/>
    <property type="match status" value="1"/>
</dbReference>
<dbReference type="GO" id="GO:0008448">
    <property type="term" value="F:N-acetylglucosamine-6-phosphate deacetylase activity"/>
    <property type="evidence" value="ECO:0007669"/>
    <property type="project" value="TreeGrafter"/>
</dbReference>
<evidence type="ECO:0000256" key="1">
    <source>
        <dbReference type="ARBA" id="ARBA00010716"/>
    </source>
</evidence>
<proteinExistence type="inferred from homology"/>
<dbReference type="AlphaFoldDB" id="A0A6N7PVR2"/>
<evidence type="ECO:0000256" key="2">
    <source>
        <dbReference type="ARBA" id="ARBA00022801"/>
    </source>
</evidence>
<dbReference type="PANTHER" id="PTHR11113">
    <property type="entry name" value="N-ACETYLGLUCOSAMINE-6-PHOSPHATE DEACETYLASE"/>
    <property type="match status" value="1"/>
</dbReference>
<dbReference type="GO" id="GO:0006046">
    <property type="term" value="P:N-acetylglucosamine catabolic process"/>
    <property type="evidence" value="ECO:0007669"/>
    <property type="project" value="TreeGrafter"/>
</dbReference>
<dbReference type="InterPro" id="IPR032466">
    <property type="entry name" value="Metal_Hydrolase"/>
</dbReference>